<protein>
    <submittedName>
        <fullName evidence="4">Nitronate monooxygenase</fullName>
    </submittedName>
</protein>
<dbReference type="InterPro" id="IPR004136">
    <property type="entry name" value="NMO"/>
</dbReference>
<reference evidence="4" key="1">
    <citation type="submission" date="2020-07" db="EMBL/GenBank/DDBJ databases">
        <authorList>
            <person name="Camacho E."/>
        </authorList>
    </citation>
    <scope>NUCLEOTIDE SEQUENCE</scope>
    <source>
        <strain evidence="4">MPO218</strain>
    </source>
</reference>
<keyword evidence="2" id="KW-0288">FMN</keyword>
<evidence type="ECO:0000256" key="3">
    <source>
        <dbReference type="ARBA" id="ARBA00023002"/>
    </source>
</evidence>
<dbReference type="Pfam" id="PF03060">
    <property type="entry name" value="NMO"/>
    <property type="match status" value="1"/>
</dbReference>
<evidence type="ECO:0000256" key="2">
    <source>
        <dbReference type="ARBA" id="ARBA00022643"/>
    </source>
</evidence>
<dbReference type="CDD" id="cd04730">
    <property type="entry name" value="NPD_like"/>
    <property type="match status" value="1"/>
</dbReference>
<keyword evidence="3" id="KW-0560">Oxidoreductase</keyword>
<evidence type="ECO:0000313" key="4">
    <source>
        <dbReference type="EMBL" id="QTH20287.1"/>
    </source>
</evidence>
<dbReference type="Gene3D" id="3.20.20.70">
    <property type="entry name" value="Aldolase class I"/>
    <property type="match status" value="1"/>
</dbReference>
<sequence>MNSKLCEMFGIDLPIFAFSHCRDVVAEVSKAGGMGVLGVARSTPEQVEEELRWIDEHVEGKPYGVDILMPTTYETKGVDLEASQQSLPDEHVQFVRKMLDDAGIPRLPDDEVDAIAARNMDSVNLTPEESAVMLDIAFKHPIKLIVNALGSPPRALVDRAHAQGIKIAALAGSAKHAIRHRDAGCDFVIAAGNEAGGHTGAVTSMILWPQIVDAVPDLPVLGAGGVGRGRQLAAALALGCEGVWCGSIWLKTVQSEVTPEIKARMFEAEAKDSVWTKALTGKTARMLRSGYTDAWEAPDAPRPLPPFRQRYLWEIEARGRLERARRNDYLIYPVGQLVGDFKEETSVRNVVMDMLNELVETKERLDNVIG</sequence>
<dbReference type="InterPro" id="IPR013785">
    <property type="entry name" value="Aldolase_TIM"/>
</dbReference>
<dbReference type="GO" id="GO:0018580">
    <property type="term" value="F:nitronate monooxygenase activity"/>
    <property type="evidence" value="ECO:0007669"/>
    <property type="project" value="InterPro"/>
</dbReference>
<accession>A0A975CZN0</accession>
<dbReference type="EMBL" id="CP059319">
    <property type="protein sequence ID" value="QTH20287.1"/>
    <property type="molecule type" value="Genomic_DNA"/>
</dbReference>
<organism evidence="4 5">
    <name type="scientific">Rhizorhabdus wittichii</name>
    <dbReference type="NCBI Taxonomy" id="160791"/>
    <lineage>
        <taxon>Bacteria</taxon>
        <taxon>Pseudomonadati</taxon>
        <taxon>Pseudomonadota</taxon>
        <taxon>Alphaproteobacteria</taxon>
        <taxon>Sphingomonadales</taxon>
        <taxon>Sphingomonadaceae</taxon>
        <taxon>Rhizorhabdus</taxon>
    </lineage>
</organism>
<gene>
    <name evidence="4" type="ORF">HRJ34_18320</name>
</gene>
<keyword evidence="4" id="KW-0503">Monooxygenase</keyword>
<dbReference type="Proteomes" id="UP000664914">
    <property type="component" value="Chromosome"/>
</dbReference>
<evidence type="ECO:0000256" key="1">
    <source>
        <dbReference type="ARBA" id="ARBA00022630"/>
    </source>
</evidence>
<dbReference type="SUPFAM" id="SSF51412">
    <property type="entry name" value="Inosine monophosphate dehydrogenase (IMPDH)"/>
    <property type="match status" value="1"/>
</dbReference>
<dbReference type="PANTHER" id="PTHR32332">
    <property type="entry name" value="2-NITROPROPANE DIOXYGENASE"/>
    <property type="match status" value="1"/>
</dbReference>
<reference evidence="4" key="2">
    <citation type="submission" date="2021-04" db="EMBL/GenBank/DDBJ databases">
        <title>Isolation and genomic analysis of the ibuprofen-degrading bacterium Sphingomonas strain MPO218.</title>
        <authorList>
            <person name="Aulestia M."/>
            <person name="Flores A."/>
            <person name="Mangas E.L."/>
            <person name="Perez-Pulido A.J."/>
            <person name="Santero E."/>
            <person name="Camacho E.M."/>
        </authorList>
    </citation>
    <scope>NUCLEOTIDE SEQUENCE</scope>
    <source>
        <strain evidence="4">MPO218</strain>
    </source>
</reference>
<evidence type="ECO:0000313" key="5">
    <source>
        <dbReference type="Proteomes" id="UP000664914"/>
    </source>
</evidence>
<name>A0A975CZN0_9SPHN</name>
<keyword evidence="1" id="KW-0285">Flavoprotein</keyword>
<dbReference type="AlphaFoldDB" id="A0A975CZN0"/>
<proteinExistence type="predicted"/>
<dbReference type="PANTHER" id="PTHR32332:SF38">
    <property type="entry name" value="MONOOXYGENASE RV1533-RELATED"/>
    <property type="match status" value="1"/>
</dbReference>